<dbReference type="Proteomes" id="UP001454036">
    <property type="component" value="Unassembled WGS sequence"/>
</dbReference>
<protein>
    <submittedName>
        <fullName evidence="1">Uncharacterized protein</fullName>
    </submittedName>
</protein>
<evidence type="ECO:0000313" key="1">
    <source>
        <dbReference type="EMBL" id="GAA0138571.1"/>
    </source>
</evidence>
<comment type="caution">
    <text evidence="1">The sequence shown here is derived from an EMBL/GenBank/DDBJ whole genome shotgun (WGS) entry which is preliminary data.</text>
</comment>
<dbReference type="EMBL" id="BAABME010000021">
    <property type="protein sequence ID" value="GAA0138571.1"/>
    <property type="molecule type" value="Genomic_DNA"/>
</dbReference>
<evidence type="ECO:0000313" key="2">
    <source>
        <dbReference type="Proteomes" id="UP001454036"/>
    </source>
</evidence>
<organism evidence="1 2">
    <name type="scientific">Lithospermum erythrorhizon</name>
    <name type="common">Purple gromwell</name>
    <name type="synonym">Lithospermum officinale var. erythrorhizon</name>
    <dbReference type="NCBI Taxonomy" id="34254"/>
    <lineage>
        <taxon>Eukaryota</taxon>
        <taxon>Viridiplantae</taxon>
        <taxon>Streptophyta</taxon>
        <taxon>Embryophyta</taxon>
        <taxon>Tracheophyta</taxon>
        <taxon>Spermatophyta</taxon>
        <taxon>Magnoliopsida</taxon>
        <taxon>eudicotyledons</taxon>
        <taxon>Gunneridae</taxon>
        <taxon>Pentapetalae</taxon>
        <taxon>asterids</taxon>
        <taxon>lamiids</taxon>
        <taxon>Boraginales</taxon>
        <taxon>Boraginaceae</taxon>
        <taxon>Boraginoideae</taxon>
        <taxon>Lithospermeae</taxon>
        <taxon>Lithospermum</taxon>
    </lineage>
</organism>
<proteinExistence type="predicted"/>
<dbReference type="AlphaFoldDB" id="A0AAV3NHM8"/>
<keyword evidence="2" id="KW-1185">Reference proteome</keyword>
<reference evidence="1 2" key="1">
    <citation type="submission" date="2024-01" db="EMBL/GenBank/DDBJ databases">
        <title>The complete chloroplast genome sequence of Lithospermum erythrorhizon: insights into the phylogenetic relationship among Boraginaceae species and the maternal lineages of purple gromwells.</title>
        <authorList>
            <person name="Okada T."/>
            <person name="Watanabe K."/>
        </authorList>
    </citation>
    <scope>NUCLEOTIDE SEQUENCE [LARGE SCALE GENOMIC DNA]</scope>
</reference>
<name>A0AAV3NHM8_LITER</name>
<gene>
    <name evidence="1" type="ORF">LIER_00291</name>
</gene>
<accession>A0AAV3NHM8</accession>
<sequence length="104" mass="11739">MGGRGVGRVEELHVKISVVMFNILLVGNENTRIVMEFRDTICICFVPDMRMKELCICIPIIDHCKFGSLTLVLFFRFEQEIKLVVETSVRGNVGWFGGLILCSG</sequence>